<dbReference type="InterPro" id="IPR040559">
    <property type="entry name" value="CdiA_C"/>
</dbReference>
<name>A0ABZ2LMH6_9BACT</name>
<evidence type="ECO:0000313" key="7">
    <source>
        <dbReference type="EMBL" id="WXB12108.1"/>
    </source>
</evidence>
<dbReference type="InterPro" id="IPR022385">
    <property type="entry name" value="Rhs_assc_core"/>
</dbReference>
<feature type="region of interest" description="Disordered" evidence="4">
    <location>
        <begin position="1"/>
        <end position="23"/>
    </location>
</feature>
<evidence type="ECO:0000256" key="4">
    <source>
        <dbReference type="SAM" id="MobiDB-lite"/>
    </source>
</evidence>
<dbReference type="Proteomes" id="UP001370348">
    <property type="component" value="Chromosome"/>
</dbReference>
<keyword evidence="8" id="KW-1185">Reference proteome</keyword>
<keyword evidence="3" id="KW-0843">Virulence</keyword>
<accession>A0ABZ2LMH6</accession>
<dbReference type="RefSeq" id="WP_394821727.1">
    <property type="nucleotide sequence ID" value="NZ_CP089984.1"/>
</dbReference>
<evidence type="ECO:0008006" key="9">
    <source>
        <dbReference type="Google" id="ProtNLM"/>
    </source>
</evidence>
<evidence type="ECO:0000256" key="2">
    <source>
        <dbReference type="ARBA" id="ARBA00022525"/>
    </source>
</evidence>
<dbReference type="InterPro" id="IPR003284">
    <property type="entry name" value="Sal_SpvB"/>
</dbReference>
<feature type="region of interest" description="Disordered" evidence="4">
    <location>
        <begin position="1005"/>
        <end position="1024"/>
    </location>
</feature>
<feature type="region of interest" description="Disordered" evidence="4">
    <location>
        <begin position="2219"/>
        <end position="2240"/>
    </location>
</feature>
<feature type="compositionally biased region" description="Basic and acidic residues" evidence="4">
    <location>
        <begin position="1012"/>
        <end position="1024"/>
    </location>
</feature>
<sequence length="2394" mass="262409">MDAAEGSGVGNVAAAGTEPSTGTAHAAIPFRLPRARGGVQPQLGLNYSSTAGIGEVGFGWSLGLTRIERHNISNGPRYKDPRNGEPIDPAVADRFDFNGSPLVPICLIAFGKCTNGAALQPGEEFPVWTTGWMYYRPQIEGAFTRFFWSPDHRRWIAQAKGAELELGVPRGDENNENAVDLDRHANNAIYRWNIVRQRDANGSANVIVYDWTKFPETDEWITDDLAYLTDIYTSPKAGGDNPPRDSFAHHTHLTYQSIRHNYASKPAKRDTVVWRRIRQWMLARVDTTSSNFLATSPRSLVRQYLLYYEWGHKSQARWFLQSVYENGACSGAQEDASGTVPPNLPPGCGAMRPIATMSYWGDGMVSTSPPVTSISYFAPGGLDTTKPIAFVDMDGDGLGDAIGYSRDNGGMVMGSRLGAPNRPLGKAMDILHTDFDVGNADVQKRLLFHNAMLGDWDHSGAVNAMATKFDSPSNCGDPQYTALKAVFGNDDKWHWLGYGLTPGRRLPDWMDGWQCQDPNKYQFTPKSYFGDVDGDGYLDRVSFTAISRPSGDPPNGPEIWIGHNRSVFFTAVDPNTLAIQPFAQRTPRTVEDQDLFDNEYQPRHGFLADVSGDGIPDLASRFVYVGGGALTSGKASAPPPAELWKLYYGRGDGTFERTSDTPPGLGENQYVHDVNGDSIADLLTLRFSVDPRPKLALDVVFGNVSGTKDSVHIDLTNDLVPGANYTLQFADLNGSGIDSIIFVGNGLHAMSLTGDNGPPEGQTPNQVVRPGVLKTITNDAGATTKFEYNTIQSITAGIPGHTASTPIPQPLHIVTRMTTSSKADVKVTGGPFVTEYQYKNAVYDKPQRRFLGFRELTTWQRGTSRDDDVLTITDFLISNCEGLKVNWCHPTDERPGEMPIGPLNGAPAMVYHYATTPSAPFVKHYRYRLQQLYTGMDNRTIRTAYAERVDTWFVDFSGGGSPIEATMADVVSDALTVTPPTRTFNTMTVSNGRRVHLASEAQRDGFGNVTSKTDHGMVEAGRDNPKDVPIVHTFENWLLPSGDGSRWNWRESDARTSGRHMRFEYDAAGRVTKTYTDLQGTLDLVRFHEDGRDVAPRPADASDDKINLFLSENQYDSFGNPILTRGPNGRCRRIKYDEGFTQLPIQTTVYKNGCGGSGLTTTATFDRGLELPTTTTAPNGATTTVEYDDFGRPVRVFEPNPGLPLISSGEPSVKMTYFESWRYPDKPNGFIRVERRDDDGSGARYRSTWTYLDPFGQTIASVREADPGAGDQAPYIVTGEVERDGLGRVVKRYEPRFSNFDPNAHLAPVPVLSTPSTSAIYDSLRGGHVPAVRTYGLDGQYTGKIEPSALEQTTYDATDLAPGATARPTKTLRDGHGRTVLTQRMTSQGGTEDTISTRVTYLPTGEVATVTRSHTASNDVYTRVMTYDSLGRLVQNAEPNTSTGFGTANQKAWRYGYNDAGDLVATSDARGCGKNLALDGMGRLISEVYSPCLRSHADYDVRPTSTFVYDEPEEGQEGNALFFAGRLAASYDRAQRTRYTYDGRGRTTQIARQVALVQRGGIFLEEEMDMVGAPAQDVSALQAGYTPRWYKTAFAYDEADRVIAHSMGMDVSEMQGNEVTAGGLTGKDLVTTSYTSRGLANHVAGSYGDLVTSKLADADGLVRAITYGDTAGTVASFDYNARRWLQRSLIRRNPPPIWGRSQSGYPKPSTSETAQTVLQDLHLDSEDSYDAVGNPLKVVDARITAEWPAGAKPMSTKQFAYDDRYRLRRVEYDTGDDVQVSPFDEEIDERDTRPMPEQKLGKRVKWQSFDFDWQGNLTKSDDDVHAFHDRSMGTMTYGTPSNGPNRVVAANAEKGHAKSTYDAAGNLTKLTLQKPGPERGTVDLEFSYEWDEVGRLARAKRATSSVARGIEFRYTYDAGGQRVIKSVQGPKTEERLYTIDVFPTLRLNEAHFISRDRDYERTEDTATAYLVSNGTALARVVHGDPGLPTIGPKKARVYFTMIDPLGSTSVVIDKATSELVERSTYQAFGAPETDYRPKRWQTFREDYRFTGKEDDIGVGLTYFGYRYYVAALGQWASADPLTVHGLGSDLNPYAYVAGSPQKLVDPNGLEFCEICYQAGNGGGPLMGWDPFGSPFRDAMKPFYERPGGIKGYLVARVPTGAGETDPPDLIGFRIKEYDYITAITVPNEDCPPGDACMDTVGTMVQRVKEVEPIYDAMRNGAGNRGWQDAGAGNREKRELSRSDWARRAAWDRTKRHLASSMSSGGAIPIGGVFAAAEQTAARLVIQSATATDAELTAASQVAKMGRGSVVIRDPIPGRATSDLLIEGAPYDIYSPTTGNANRIISAIANKNSQATGIVLDLRASPVDVGQLGNILGRVNGAGATNIQDIIILGR</sequence>
<proteinExistence type="predicted"/>
<dbReference type="InterPro" id="IPR028994">
    <property type="entry name" value="Integrin_alpha_N"/>
</dbReference>
<dbReference type="Gene3D" id="3.40.1350.120">
    <property type="match status" value="1"/>
</dbReference>
<protein>
    <recommendedName>
        <fullName evidence="9">Insecticide toxin TcdB middle/N-terminal domain-containing protein</fullName>
    </recommendedName>
</protein>
<dbReference type="PANTHER" id="PTHR32305">
    <property type="match status" value="1"/>
</dbReference>
<dbReference type="Pfam" id="PF12256">
    <property type="entry name" value="TcdB_toxin_midN"/>
    <property type="match status" value="1"/>
</dbReference>
<dbReference type="Gene3D" id="2.180.10.10">
    <property type="entry name" value="RHS repeat-associated core"/>
    <property type="match status" value="2"/>
</dbReference>
<feature type="domain" description="Insecticide toxin TcdB middle/N-terminal" evidence="5">
    <location>
        <begin position="726"/>
        <end position="872"/>
    </location>
</feature>
<reference evidence="7 8" key="1">
    <citation type="submission" date="2021-12" db="EMBL/GenBank/DDBJ databases">
        <title>Discovery of the Pendulisporaceae a myxobacterial family with distinct sporulation behavior and unique specialized metabolism.</title>
        <authorList>
            <person name="Garcia R."/>
            <person name="Popoff A."/>
            <person name="Bader C.D."/>
            <person name="Loehr J."/>
            <person name="Walesch S."/>
            <person name="Walt C."/>
            <person name="Boldt J."/>
            <person name="Bunk B."/>
            <person name="Haeckl F.J.F.P.J."/>
            <person name="Gunesch A.P."/>
            <person name="Birkelbach J."/>
            <person name="Nuebel U."/>
            <person name="Pietschmann T."/>
            <person name="Bach T."/>
            <person name="Mueller R."/>
        </authorList>
    </citation>
    <scope>NUCLEOTIDE SEQUENCE [LARGE SCALE GENOMIC DNA]</scope>
    <source>
        <strain evidence="7 8">MSr11954</strain>
    </source>
</reference>
<gene>
    <name evidence="7" type="ORF">LZC94_30175</name>
</gene>
<feature type="domain" description="tRNA nuclease CdiA C-terminal" evidence="6">
    <location>
        <begin position="2320"/>
        <end position="2392"/>
    </location>
</feature>
<dbReference type="EMBL" id="CP089984">
    <property type="protein sequence ID" value="WXB12108.1"/>
    <property type="molecule type" value="Genomic_DNA"/>
</dbReference>
<organism evidence="7 8">
    <name type="scientific">Pendulispora albinea</name>
    <dbReference type="NCBI Taxonomy" id="2741071"/>
    <lineage>
        <taxon>Bacteria</taxon>
        <taxon>Pseudomonadati</taxon>
        <taxon>Myxococcota</taxon>
        <taxon>Myxococcia</taxon>
        <taxon>Myxococcales</taxon>
        <taxon>Sorangiineae</taxon>
        <taxon>Pendulisporaceae</taxon>
        <taxon>Pendulispora</taxon>
    </lineage>
</organism>
<evidence type="ECO:0000259" key="6">
    <source>
        <dbReference type="Pfam" id="PF18451"/>
    </source>
</evidence>
<evidence type="ECO:0000259" key="5">
    <source>
        <dbReference type="Pfam" id="PF12256"/>
    </source>
</evidence>
<comment type="subcellular location">
    <subcellularLocation>
        <location evidence="1">Secreted</location>
    </subcellularLocation>
</comment>
<dbReference type="SUPFAM" id="SSF69318">
    <property type="entry name" value="Integrin alpha N-terminal domain"/>
    <property type="match status" value="1"/>
</dbReference>
<dbReference type="PANTHER" id="PTHR32305:SF15">
    <property type="entry name" value="PROTEIN RHSA-RELATED"/>
    <property type="match status" value="1"/>
</dbReference>
<dbReference type="InterPro" id="IPR022045">
    <property type="entry name" value="TcdB_toxin_mid/N"/>
</dbReference>
<dbReference type="CDD" id="cd20727">
    <property type="entry name" value="CDI_toxin_Bp_tRNase-like"/>
    <property type="match status" value="1"/>
</dbReference>
<dbReference type="Pfam" id="PF18451">
    <property type="entry name" value="CdiA_C"/>
    <property type="match status" value="1"/>
</dbReference>
<dbReference type="NCBIfam" id="TIGR03696">
    <property type="entry name" value="Rhs_assc_core"/>
    <property type="match status" value="1"/>
</dbReference>
<evidence type="ECO:0000256" key="1">
    <source>
        <dbReference type="ARBA" id="ARBA00004613"/>
    </source>
</evidence>
<evidence type="ECO:0000313" key="8">
    <source>
        <dbReference type="Proteomes" id="UP001370348"/>
    </source>
</evidence>
<evidence type="ECO:0000256" key="3">
    <source>
        <dbReference type="ARBA" id="ARBA00023026"/>
    </source>
</evidence>
<dbReference type="InterPro" id="IPR050708">
    <property type="entry name" value="T6SS_VgrG/RHS"/>
</dbReference>
<dbReference type="Pfam" id="PF03534">
    <property type="entry name" value="SpvB"/>
    <property type="match status" value="1"/>
</dbReference>
<keyword evidence="2" id="KW-0964">Secreted</keyword>